<accession>A0A0F9DB93</accession>
<proteinExistence type="predicted"/>
<reference evidence="1" key="1">
    <citation type="journal article" date="2015" name="Nature">
        <title>Complex archaea that bridge the gap between prokaryotes and eukaryotes.</title>
        <authorList>
            <person name="Spang A."/>
            <person name="Saw J.H."/>
            <person name="Jorgensen S.L."/>
            <person name="Zaremba-Niedzwiedzka K."/>
            <person name="Martijn J."/>
            <person name="Lind A.E."/>
            <person name="van Eijk R."/>
            <person name="Schleper C."/>
            <person name="Guy L."/>
            <person name="Ettema T.J."/>
        </authorList>
    </citation>
    <scope>NUCLEOTIDE SEQUENCE</scope>
</reference>
<feature type="non-terminal residue" evidence="1">
    <location>
        <position position="48"/>
    </location>
</feature>
<name>A0A0F9DB93_9ZZZZ</name>
<dbReference type="EMBL" id="LAZR01042534">
    <property type="protein sequence ID" value="KKL09318.1"/>
    <property type="molecule type" value="Genomic_DNA"/>
</dbReference>
<gene>
    <name evidence="1" type="ORF">LCGC14_2567080</name>
</gene>
<organism evidence="1">
    <name type="scientific">marine sediment metagenome</name>
    <dbReference type="NCBI Taxonomy" id="412755"/>
    <lineage>
        <taxon>unclassified sequences</taxon>
        <taxon>metagenomes</taxon>
        <taxon>ecological metagenomes</taxon>
    </lineage>
</organism>
<dbReference type="AlphaFoldDB" id="A0A0F9DB93"/>
<protein>
    <submittedName>
        <fullName evidence="1">Uncharacterized protein</fullName>
    </submittedName>
</protein>
<comment type="caution">
    <text evidence="1">The sequence shown here is derived from an EMBL/GenBank/DDBJ whole genome shotgun (WGS) entry which is preliminary data.</text>
</comment>
<sequence>MTDEERDELLGRLDERSQNTWRTVEKIEKHVESQNGKITKNRIAIAVL</sequence>
<evidence type="ECO:0000313" key="1">
    <source>
        <dbReference type="EMBL" id="KKL09318.1"/>
    </source>
</evidence>